<comment type="caution">
    <text evidence="2">The sequence shown here is derived from an EMBL/GenBank/DDBJ whole genome shotgun (WGS) entry which is preliminary data.</text>
</comment>
<evidence type="ECO:0000313" key="3">
    <source>
        <dbReference type="Proteomes" id="UP001151133"/>
    </source>
</evidence>
<accession>A0A9X3C9J2</accession>
<dbReference type="Pfam" id="PF15640">
    <property type="entry name" value="Tox-MPTase4"/>
    <property type="match status" value="1"/>
</dbReference>
<dbReference type="EMBL" id="JAOZEV010000017">
    <property type="protein sequence ID" value="MCV9934094.1"/>
    <property type="molecule type" value="Genomic_DNA"/>
</dbReference>
<evidence type="ECO:0000313" key="2">
    <source>
        <dbReference type="EMBL" id="MCV9934094.1"/>
    </source>
</evidence>
<organism evidence="2 3">
    <name type="scientific">Flavobacterium frigoritolerans</name>
    <dbReference type="NCBI Taxonomy" id="2987686"/>
    <lineage>
        <taxon>Bacteria</taxon>
        <taxon>Pseudomonadati</taxon>
        <taxon>Bacteroidota</taxon>
        <taxon>Flavobacteriia</taxon>
        <taxon>Flavobacteriales</taxon>
        <taxon>Flavobacteriaceae</taxon>
        <taxon>Flavobacterium</taxon>
    </lineage>
</organism>
<protein>
    <recommendedName>
        <fullName evidence="1">Tox-MPTase4 domain-containing protein</fullName>
    </recommendedName>
</protein>
<feature type="domain" description="Tox-MPTase4" evidence="1">
    <location>
        <begin position="17"/>
        <end position="73"/>
    </location>
</feature>
<dbReference type="AlphaFoldDB" id="A0A9X3C9J2"/>
<proteinExistence type="predicted"/>
<gene>
    <name evidence="2" type="ORF">OIU80_17570</name>
</gene>
<name>A0A9X3C9J2_9FLAO</name>
<evidence type="ECO:0000259" key="1">
    <source>
        <dbReference type="Pfam" id="PF15640"/>
    </source>
</evidence>
<dbReference type="RefSeq" id="WP_264288284.1">
    <property type="nucleotide sequence ID" value="NZ_JAOZEV010000017.1"/>
</dbReference>
<reference evidence="2" key="1">
    <citation type="submission" date="2022-10" db="EMBL/GenBank/DDBJ databases">
        <title>Two novel species of Flavobacterium.</title>
        <authorList>
            <person name="Liu Q."/>
            <person name="Xin Y.-H."/>
        </authorList>
    </citation>
    <scope>NUCLEOTIDE SEQUENCE</scope>
    <source>
        <strain evidence="2">LS1R47</strain>
    </source>
</reference>
<sequence length="91" mass="10644">MLILLICFLGSDFIDAHTHQSHHAKQHNQLGDEAYNKQTRLEKEQYVRDELMKNKEILTEKQINHAEAYIKSIENGHWPATDLNTGLYILK</sequence>
<dbReference type="InterPro" id="IPR028912">
    <property type="entry name" value="Tox-MPTase4_dom"/>
</dbReference>
<dbReference type="Proteomes" id="UP001151133">
    <property type="component" value="Unassembled WGS sequence"/>
</dbReference>
<keyword evidence="3" id="KW-1185">Reference proteome</keyword>